<evidence type="ECO:0000256" key="1">
    <source>
        <dbReference type="ARBA" id="ARBA00010343"/>
    </source>
</evidence>
<dbReference type="GO" id="GO:0000786">
    <property type="term" value="C:nucleosome"/>
    <property type="evidence" value="ECO:0007669"/>
    <property type="project" value="InterPro"/>
</dbReference>
<gene>
    <name evidence="3" type="ORF">HanXRQr2_Chr13g0616841</name>
</gene>
<dbReference type="InterPro" id="IPR009072">
    <property type="entry name" value="Histone-fold"/>
</dbReference>
<dbReference type="InterPro" id="IPR000164">
    <property type="entry name" value="Histone_H3/CENP-A"/>
</dbReference>
<dbReference type="Gramene" id="mRNA:HanXRQr2_Chr13g0616841">
    <property type="protein sequence ID" value="CDS:HanXRQr2_Chr13g0616841.1"/>
    <property type="gene ID" value="HanXRQr2_Chr13g0616841"/>
</dbReference>
<proteinExistence type="inferred from homology"/>
<accession>A0A9K3ENH2</accession>
<comment type="caution">
    <text evidence="3">The sequence shown here is derived from an EMBL/GenBank/DDBJ whole genome shotgun (WGS) entry which is preliminary data.</text>
</comment>
<evidence type="ECO:0000313" key="3">
    <source>
        <dbReference type="EMBL" id="KAF5775866.1"/>
    </source>
</evidence>
<dbReference type="PROSITE" id="PS00959">
    <property type="entry name" value="HISTONE_H3_2"/>
    <property type="match status" value="1"/>
</dbReference>
<comment type="similarity">
    <text evidence="1">Belongs to the histone H3 family.</text>
</comment>
<sequence>MTITEVCSVTRGVKKPHKDSGLEIYQRYQKSTELMKLPFQRLVREIAHRISKQIYDFRAPL</sequence>
<evidence type="ECO:0000313" key="4">
    <source>
        <dbReference type="Proteomes" id="UP000215914"/>
    </source>
</evidence>
<reference evidence="3" key="2">
    <citation type="submission" date="2020-06" db="EMBL/GenBank/DDBJ databases">
        <title>Helianthus annuus Genome sequencing and assembly Release 2.</title>
        <authorList>
            <person name="Gouzy J."/>
            <person name="Langlade N."/>
            <person name="Munos S."/>
        </authorList>
    </citation>
    <scope>NUCLEOTIDE SEQUENCE</scope>
    <source>
        <tissue evidence="3">Leaves</tissue>
    </source>
</reference>
<name>A0A9K3ENH2_HELAN</name>
<dbReference type="GO" id="GO:0030527">
    <property type="term" value="F:structural constituent of chromatin"/>
    <property type="evidence" value="ECO:0007669"/>
    <property type="project" value="InterPro"/>
</dbReference>
<organism evidence="3 4">
    <name type="scientific">Helianthus annuus</name>
    <name type="common">Common sunflower</name>
    <dbReference type="NCBI Taxonomy" id="4232"/>
    <lineage>
        <taxon>Eukaryota</taxon>
        <taxon>Viridiplantae</taxon>
        <taxon>Streptophyta</taxon>
        <taxon>Embryophyta</taxon>
        <taxon>Tracheophyta</taxon>
        <taxon>Spermatophyta</taxon>
        <taxon>Magnoliopsida</taxon>
        <taxon>eudicotyledons</taxon>
        <taxon>Gunneridae</taxon>
        <taxon>Pentapetalae</taxon>
        <taxon>asterids</taxon>
        <taxon>campanulids</taxon>
        <taxon>Asterales</taxon>
        <taxon>Asteraceae</taxon>
        <taxon>Asteroideae</taxon>
        <taxon>Heliantheae alliance</taxon>
        <taxon>Heliantheae</taxon>
        <taxon>Helianthus</taxon>
    </lineage>
</organism>
<dbReference type="AlphaFoldDB" id="A0A9K3ENH2"/>
<reference evidence="3" key="1">
    <citation type="journal article" date="2017" name="Nature">
        <title>The sunflower genome provides insights into oil metabolism, flowering and Asterid evolution.</title>
        <authorList>
            <person name="Badouin H."/>
            <person name="Gouzy J."/>
            <person name="Grassa C.J."/>
            <person name="Murat F."/>
            <person name="Staton S.E."/>
            <person name="Cottret L."/>
            <person name="Lelandais-Briere C."/>
            <person name="Owens G.L."/>
            <person name="Carrere S."/>
            <person name="Mayjonade B."/>
            <person name="Legrand L."/>
            <person name="Gill N."/>
            <person name="Kane N.C."/>
            <person name="Bowers J.E."/>
            <person name="Hubner S."/>
            <person name="Bellec A."/>
            <person name="Berard A."/>
            <person name="Berges H."/>
            <person name="Blanchet N."/>
            <person name="Boniface M.C."/>
            <person name="Brunel D."/>
            <person name="Catrice O."/>
            <person name="Chaidir N."/>
            <person name="Claudel C."/>
            <person name="Donnadieu C."/>
            <person name="Faraut T."/>
            <person name="Fievet G."/>
            <person name="Helmstetter N."/>
            <person name="King M."/>
            <person name="Knapp S.J."/>
            <person name="Lai Z."/>
            <person name="Le Paslier M.C."/>
            <person name="Lippi Y."/>
            <person name="Lorenzon L."/>
            <person name="Mandel J.R."/>
            <person name="Marage G."/>
            <person name="Marchand G."/>
            <person name="Marquand E."/>
            <person name="Bret-Mestries E."/>
            <person name="Morien E."/>
            <person name="Nambeesan S."/>
            <person name="Nguyen T."/>
            <person name="Pegot-Espagnet P."/>
            <person name="Pouilly N."/>
            <person name="Raftis F."/>
            <person name="Sallet E."/>
            <person name="Schiex T."/>
            <person name="Thomas J."/>
            <person name="Vandecasteele C."/>
            <person name="Vares D."/>
            <person name="Vear F."/>
            <person name="Vautrin S."/>
            <person name="Crespi M."/>
            <person name="Mangin B."/>
            <person name="Burke J.M."/>
            <person name="Salse J."/>
            <person name="Munos S."/>
            <person name="Vincourt P."/>
            <person name="Rieseberg L.H."/>
            <person name="Langlade N.B."/>
        </authorList>
    </citation>
    <scope>NUCLEOTIDE SEQUENCE</scope>
    <source>
        <tissue evidence="3">Leaves</tissue>
    </source>
</reference>
<dbReference type="Gene3D" id="1.10.20.10">
    <property type="entry name" value="Histone, subunit A"/>
    <property type="match status" value="1"/>
</dbReference>
<dbReference type="EMBL" id="MNCJ02000328">
    <property type="protein sequence ID" value="KAF5775866.1"/>
    <property type="molecule type" value="Genomic_DNA"/>
</dbReference>
<protein>
    <submittedName>
        <fullName evidence="3">Histone H3/CENP-A, histone-fold protein</fullName>
    </submittedName>
</protein>
<dbReference type="Proteomes" id="UP000215914">
    <property type="component" value="Unassembled WGS sequence"/>
</dbReference>
<keyword evidence="2" id="KW-0007">Acetylation</keyword>
<keyword evidence="4" id="KW-1185">Reference proteome</keyword>
<evidence type="ECO:0000256" key="2">
    <source>
        <dbReference type="ARBA" id="ARBA00022990"/>
    </source>
</evidence>
<dbReference type="GO" id="GO:0046982">
    <property type="term" value="F:protein heterodimerization activity"/>
    <property type="evidence" value="ECO:0007669"/>
    <property type="project" value="InterPro"/>
</dbReference>
<dbReference type="GO" id="GO:0003677">
    <property type="term" value="F:DNA binding"/>
    <property type="evidence" value="ECO:0007669"/>
    <property type="project" value="InterPro"/>
</dbReference>